<dbReference type="InterPro" id="IPR000515">
    <property type="entry name" value="MetI-like"/>
</dbReference>
<keyword evidence="6 7" id="KW-0472">Membrane</keyword>
<dbReference type="RefSeq" id="WP_377564531.1">
    <property type="nucleotide sequence ID" value="NZ_JBHTJZ010000014.1"/>
</dbReference>
<keyword evidence="4 7" id="KW-0812">Transmembrane</keyword>
<feature type="transmembrane region" description="Helical" evidence="7">
    <location>
        <begin position="137"/>
        <end position="157"/>
    </location>
</feature>
<gene>
    <name evidence="9" type="ORF">ACFQ2I_12235</name>
</gene>
<evidence type="ECO:0000256" key="5">
    <source>
        <dbReference type="ARBA" id="ARBA00022989"/>
    </source>
</evidence>
<feature type="transmembrane region" description="Helical" evidence="7">
    <location>
        <begin position="291"/>
        <end position="312"/>
    </location>
</feature>
<accession>A0ABW3HRI9</accession>
<dbReference type="PANTHER" id="PTHR43227">
    <property type="entry name" value="BLL4140 PROTEIN"/>
    <property type="match status" value="1"/>
</dbReference>
<proteinExistence type="inferred from homology"/>
<feature type="domain" description="ABC transmembrane type-1" evidence="8">
    <location>
        <begin position="97"/>
        <end position="312"/>
    </location>
</feature>
<dbReference type="CDD" id="cd06261">
    <property type="entry name" value="TM_PBP2"/>
    <property type="match status" value="1"/>
</dbReference>
<keyword evidence="3" id="KW-1003">Cell membrane</keyword>
<evidence type="ECO:0000256" key="6">
    <source>
        <dbReference type="ARBA" id="ARBA00023136"/>
    </source>
</evidence>
<evidence type="ECO:0000256" key="2">
    <source>
        <dbReference type="ARBA" id="ARBA00022448"/>
    </source>
</evidence>
<keyword evidence="2 7" id="KW-0813">Transport</keyword>
<keyword evidence="5 7" id="KW-1133">Transmembrane helix</keyword>
<dbReference type="Gene3D" id="1.10.3720.10">
    <property type="entry name" value="MetI-like"/>
    <property type="match status" value="1"/>
</dbReference>
<reference evidence="10" key="1">
    <citation type="journal article" date="2019" name="Int. J. Syst. Evol. Microbiol.">
        <title>The Global Catalogue of Microorganisms (GCM) 10K type strain sequencing project: providing services to taxonomists for standard genome sequencing and annotation.</title>
        <authorList>
            <consortium name="The Broad Institute Genomics Platform"/>
            <consortium name="The Broad Institute Genome Sequencing Center for Infectious Disease"/>
            <person name="Wu L."/>
            <person name="Ma J."/>
        </authorList>
    </citation>
    <scope>NUCLEOTIDE SEQUENCE [LARGE SCALE GENOMIC DNA]</scope>
    <source>
        <strain evidence="10">CCUG 59129</strain>
    </source>
</reference>
<feature type="transmembrane region" description="Helical" evidence="7">
    <location>
        <begin position="236"/>
        <end position="255"/>
    </location>
</feature>
<name>A0ABW3HRI9_9BACL</name>
<evidence type="ECO:0000256" key="7">
    <source>
        <dbReference type="RuleBase" id="RU363032"/>
    </source>
</evidence>
<evidence type="ECO:0000256" key="1">
    <source>
        <dbReference type="ARBA" id="ARBA00004651"/>
    </source>
</evidence>
<comment type="similarity">
    <text evidence="7">Belongs to the binding-protein-dependent transport system permease family.</text>
</comment>
<organism evidence="9 10">
    <name type="scientific">Paenibacillus chungangensis</name>
    <dbReference type="NCBI Taxonomy" id="696535"/>
    <lineage>
        <taxon>Bacteria</taxon>
        <taxon>Bacillati</taxon>
        <taxon>Bacillota</taxon>
        <taxon>Bacilli</taxon>
        <taxon>Bacillales</taxon>
        <taxon>Paenibacillaceae</taxon>
        <taxon>Paenibacillus</taxon>
    </lineage>
</organism>
<dbReference type="SUPFAM" id="SSF161098">
    <property type="entry name" value="MetI-like"/>
    <property type="match status" value="1"/>
</dbReference>
<evidence type="ECO:0000256" key="4">
    <source>
        <dbReference type="ARBA" id="ARBA00022692"/>
    </source>
</evidence>
<feature type="transmembrane region" description="Helical" evidence="7">
    <location>
        <begin position="188"/>
        <end position="208"/>
    </location>
</feature>
<dbReference type="Proteomes" id="UP001596989">
    <property type="component" value="Unassembled WGS sequence"/>
</dbReference>
<evidence type="ECO:0000256" key="3">
    <source>
        <dbReference type="ARBA" id="ARBA00022475"/>
    </source>
</evidence>
<keyword evidence="10" id="KW-1185">Reference proteome</keyword>
<dbReference type="Pfam" id="PF00528">
    <property type="entry name" value="BPD_transp_1"/>
    <property type="match status" value="1"/>
</dbReference>
<comment type="caution">
    <text evidence="9">The sequence shown here is derived from an EMBL/GenBank/DDBJ whole genome shotgun (WGS) entry which is preliminary data.</text>
</comment>
<evidence type="ECO:0000313" key="9">
    <source>
        <dbReference type="EMBL" id="MFD0960160.1"/>
    </source>
</evidence>
<feature type="transmembrane region" description="Helical" evidence="7">
    <location>
        <begin position="39"/>
        <end position="61"/>
    </location>
</feature>
<sequence>MNIELNRNSDPGWKTLMKKRKFFNNILFHFNKVAKNWQLYVLLLPTLLYFLIMEYVPMYGLQMAFKNYMVSKGFTGSEWVGLKHFERFFDHILFWEILGNTIWLSLYELATFPIAVIMALLLNQIASNKFKRIVQTVTYAPFFISTVVLVGMLYLFLSPQTGLINQLITALGGDTIYFFGESSWFRTIFVWSGVWQNLGWGMVIYLAALTGISPELHEAAVVDGANKLHRIWHIDLPGIMPTVSILFILTVGNLFNLGFEKAYLMQNPLNISSAEIIQTYVYKKGLVGGQFSYASAIGLFNSIINCILLVIVNSIARRMNRTSLW</sequence>
<feature type="transmembrane region" description="Helical" evidence="7">
    <location>
        <begin position="102"/>
        <end position="125"/>
    </location>
</feature>
<comment type="subcellular location">
    <subcellularLocation>
        <location evidence="1 7">Cell membrane</location>
        <topology evidence="1 7">Multi-pass membrane protein</topology>
    </subcellularLocation>
</comment>
<dbReference type="PANTHER" id="PTHR43227:SF11">
    <property type="entry name" value="BLL4140 PROTEIN"/>
    <property type="match status" value="1"/>
</dbReference>
<dbReference type="InterPro" id="IPR035906">
    <property type="entry name" value="MetI-like_sf"/>
</dbReference>
<dbReference type="InterPro" id="IPR050809">
    <property type="entry name" value="UgpAE/MalFG_permease"/>
</dbReference>
<dbReference type="PROSITE" id="PS50928">
    <property type="entry name" value="ABC_TM1"/>
    <property type="match status" value="1"/>
</dbReference>
<dbReference type="EMBL" id="JBHTJZ010000014">
    <property type="protein sequence ID" value="MFD0960160.1"/>
    <property type="molecule type" value="Genomic_DNA"/>
</dbReference>
<protein>
    <submittedName>
        <fullName evidence="9">ABC transporter permease</fullName>
    </submittedName>
</protein>
<evidence type="ECO:0000313" key="10">
    <source>
        <dbReference type="Proteomes" id="UP001596989"/>
    </source>
</evidence>
<evidence type="ECO:0000259" key="8">
    <source>
        <dbReference type="PROSITE" id="PS50928"/>
    </source>
</evidence>